<evidence type="ECO:0000256" key="3">
    <source>
        <dbReference type="SAM" id="SignalP"/>
    </source>
</evidence>
<proteinExistence type="inferred from homology"/>
<evidence type="ECO:0008006" key="6">
    <source>
        <dbReference type="Google" id="ProtNLM"/>
    </source>
</evidence>
<dbReference type="KEGG" id="gai:IMCC3135_03990"/>
<keyword evidence="5" id="KW-1185">Reference proteome</keyword>
<evidence type="ECO:0000256" key="1">
    <source>
        <dbReference type="ARBA" id="ARBA00004418"/>
    </source>
</evidence>
<accession>A0A2Z2NLR2</accession>
<sequence>MKRFFYQSLPLVCAGALLASAPVAHAVTLEVTAWKGNDSEPAAIPDLIKKFESANPDVSVDFSYISRTDTDIVLPPRVQGDNPPDVMMTDMPLVKVWGDAGLLAPLDKGEWFDRLTPPVQAAINTGDEIHIMPLEVIGMGNFVNMDLLRQVGIETPPITIDALKVACTKLDEAGIKPMLFPGGFSAPLYVIANGLEAAPQESSALGSGEQLFSESEAFIGTLETFSDLADAGCFDPEIQAGVDPWSTALSEFKAGNFAMMAQGAWNIASFSEAENLDFVFAPIPSSKESGVALDLFGIGWSIAAKSDQPDAAKRFVEFFTDNDNLHDMLVAESAYSPFVDGQSGVSQVAAPYDAARDNGGTIMFPFSVLEWPKPLESEIFDSMTGYLLNLDKDPADVLSRWDEIIEDQ</sequence>
<feature type="signal peptide" evidence="3">
    <location>
        <begin position="1"/>
        <end position="26"/>
    </location>
</feature>
<dbReference type="RefSeq" id="WP_088916405.1">
    <property type="nucleotide sequence ID" value="NZ_CP018632.1"/>
</dbReference>
<evidence type="ECO:0000313" key="5">
    <source>
        <dbReference type="Proteomes" id="UP000250079"/>
    </source>
</evidence>
<dbReference type="InterPro" id="IPR050490">
    <property type="entry name" value="Bact_solute-bd_prot1"/>
</dbReference>
<name>A0A2Z2NLR2_9GAMM</name>
<dbReference type="GO" id="GO:0042597">
    <property type="term" value="C:periplasmic space"/>
    <property type="evidence" value="ECO:0007669"/>
    <property type="project" value="UniProtKB-SubCell"/>
</dbReference>
<dbReference type="OrthoDB" id="2509690at2"/>
<dbReference type="Gene3D" id="3.40.190.10">
    <property type="entry name" value="Periplasmic binding protein-like II"/>
    <property type="match status" value="1"/>
</dbReference>
<comment type="subcellular location">
    <subcellularLocation>
        <location evidence="1">Periplasm</location>
    </subcellularLocation>
</comment>
<keyword evidence="3" id="KW-0732">Signal</keyword>
<dbReference type="PANTHER" id="PTHR43649">
    <property type="entry name" value="ARABINOSE-BINDING PROTEIN-RELATED"/>
    <property type="match status" value="1"/>
</dbReference>
<dbReference type="PANTHER" id="PTHR43649:SF12">
    <property type="entry name" value="DIACETYLCHITOBIOSE BINDING PROTEIN DASA"/>
    <property type="match status" value="1"/>
</dbReference>
<dbReference type="EMBL" id="CP018632">
    <property type="protein sequence ID" value="ASJ70911.1"/>
    <property type="molecule type" value="Genomic_DNA"/>
</dbReference>
<dbReference type="Pfam" id="PF01547">
    <property type="entry name" value="SBP_bac_1"/>
    <property type="match status" value="1"/>
</dbReference>
<evidence type="ECO:0000313" key="4">
    <source>
        <dbReference type="EMBL" id="ASJ70911.1"/>
    </source>
</evidence>
<reference evidence="4 5" key="1">
    <citation type="submission" date="2016-12" db="EMBL/GenBank/DDBJ databases">
        <authorList>
            <person name="Song W.-J."/>
            <person name="Kurnit D.M."/>
        </authorList>
    </citation>
    <scope>NUCLEOTIDE SEQUENCE [LARGE SCALE GENOMIC DNA]</scope>
    <source>
        <strain evidence="4 5">IMCC3135</strain>
    </source>
</reference>
<protein>
    <recommendedName>
        <fullName evidence="6">Multiple sugar-binding protein</fullName>
    </recommendedName>
</protein>
<dbReference type="InterPro" id="IPR006059">
    <property type="entry name" value="SBP"/>
</dbReference>
<dbReference type="Proteomes" id="UP000250079">
    <property type="component" value="Chromosome"/>
</dbReference>
<feature type="chain" id="PRO_5016457935" description="Multiple sugar-binding protein" evidence="3">
    <location>
        <begin position="27"/>
        <end position="408"/>
    </location>
</feature>
<comment type="similarity">
    <text evidence="2">Belongs to the bacterial solute-binding protein 1 family.</text>
</comment>
<gene>
    <name evidence="4" type="ORF">IMCC3135_03990</name>
</gene>
<dbReference type="SUPFAM" id="SSF53850">
    <property type="entry name" value="Periplasmic binding protein-like II"/>
    <property type="match status" value="1"/>
</dbReference>
<organism evidence="4 5">
    <name type="scientific">Granulosicoccus antarcticus IMCC3135</name>
    <dbReference type="NCBI Taxonomy" id="1192854"/>
    <lineage>
        <taxon>Bacteria</taxon>
        <taxon>Pseudomonadati</taxon>
        <taxon>Pseudomonadota</taxon>
        <taxon>Gammaproteobacteria</taxon>
        <taxon>Chromatiales</taxon>
        <taxon>Granulosicoccaceae</taxon>
        <taxon>Granulosicoccus</taxon>
    </lineage>
</organism>
<dbReference type="AlphaFoldDB" id="A0A2Z2NLR2"/>
<evidence type="ECO:0000256" key="2">
    <source>
        <dbReference type="ARBA" id="ARBA00008520"/>
    </source>
</evidence>